<feature type="region of interest" description="Disordered" evidence="1">
    <location>
        <begin position="1"/>
        <end position="140"/>
    </location>
</feature>
<sequence>MQGDPPAGGVLRQVVRVQQAGRGQHDGDERHGGGAENDPAHGGRFPAGGIGRGKNGGRHAEDLSGARPRALRLKRRSGAYDFQKEGTTIGGPAAPAVETPNPAAISANVSPLGRRTSTSRACRPGLKRRQGCRSSCSAAG</sequence>
<evidence type="ECO:0000313" key="3">
    <source>
        <dbReference type="Proteomes" id="UP000616724"/>
    </source>
</evidence>
<protein>
    <submittedName>
        <fullName evidence="2">Uncharacterized protein</fullName>
    </submittedName>
</protein>
<proteinExistence type="predicted"/>
<feature type="compositionally biased region" description="Low complexity" evidence="1">
    <location>
        <begin position="7"/>
        <end position="22"/>
    </location>
</feature>
<organism evidence="2 3">
    <name type="scientific">Planobispora longispora</name>
    <dbReference type="NCBI Taxonomy" id="28887"/>
    <lineage>
        <taxon>Bacteria</taxon>
        <taxon>Bacillati</taxon>
        <taxon>Actinomycetota</taxon>
        <taxon>Actinomycetes</taxon>
        <taxon>Streptosporangiales</taxon>
        <taxon>Streptosporangiaceae</taxon>
        <taxon>Planobispora</taxon>
    </lineage>
</organism>
<dbReference type="EMBL" id="BOOH01000044">
    <property type="protein sequence ID" value="GIH78911.1"/>
    <property type="molecule type" value="Genomic_DNA"/>
</dbReference>
<reference evidence="2 3" key="1">
    <citation type="submission" date="2021-01" db="EMBL/GenBank/DDBJ databases">
        <title>Whole genome shotgun sequence of Planobispora longispora NBRC 13918.</title>
        <authorList>
            <person name="Komaki H."/>
            <person name="Tamura T."/>
        </authorList>
    </citation>
    <scope>NUCLEOTIDE SEQUENCE [LARGE SCALE GENOMIC DNA]</scope>
    <source>
        <strain evidence="2 3">NBRC 13918</strain>
    </source>
</reference>
<feature type="compositionally biased region" description="Gly residues" evidence="1">
    <location>
        <begin position="45"/>
        <end position="54"/>
    </location>
</feature>
<accession>A0A8J3RLS2</accession>
<dbReference type="AlphaFoldDB" id="A0A8J3RLS2"/>
<evidence type="ECO:0000256" key="1">
    <source>
        <dbReference type="SAM" id="MobiDB-lite"/>
    </source>
</evidence>
<feature type="compositionally biased region" description="Basic and acidic residues" evidence="1">
    <location>
        <begin position="23"/>
        <end position="41"/>
    </location>
</feature>
<dbReference type="Proteomes" id="UP000616724">
    <property type="component" value="Unassembled WGS sequence"/>
</dbReference>
<keyword evidence="3" id="KW-1185">Reference proteome</keyword>
<gene>
    <name evidence="2" type="ORF">Plo01_53400</name>
</gene>
<comment type="caution">
    <text evidence="2">The sequence shown here is derived from an EMBL/GenBank/DDBJ whole genome shotgun (WGS) entry which is preliminary data.</text>
</comment>
<name>A0A8J3RLS2_9ACTN</name>
<evidence type="ECO:0000313" key="2">
    <source>
        <dbReference type="EMBL" id="GIH78911.1"/>
    </source>
</evidence>